<reference evidence="2" key="1">
    <citation type="submission" date="2025-08" db="UniProtKB">
        <authorList>
            <consortium name="RefSeq"/>
        </authorList>
    </citation>
    <scope>IDENTIFICATION</scope>
    <source>
        <tissue evidence="2">Liver</tissue>
    </source>
</reference>
<dbReference type="RefSeq" id="XP_040602475.1">
    <property type="nucleotide sequence ID" value="XM_040746541.1"/>
</dbReference>
<organism evidence="1 2">
    <name type="scientific">Mesocricetus auratus</name>
    <name type="common">Golden hamster</name>
    <dbReference type="NCBI Taxonomy" id="10036"/>
    <lineage>
        <taxon>Eukaryota</taxon>
        <taxon>Metazoa</taxon>
        <taxon>Chordata</taxon>
        <taxon>Craniata</taxon>
        <taxon>Vertebrata</taxon>
        <taxon>Euteleostomi</taxon>
        <taxon>Mammalia</taxon>
        <taxon>Eutheria</taxon>
        <taxon>Euarchontoglires</taxon>
        <taxon>Glires</taxon>
        <taxon>Rodentia</taxon>
        <taxon>Myomorpha</taxon>
        <taxon>Muroidea</taxon>
        <taxon>Cricetidae</taxon>
        <taxon>Cricetinae</taxon>
        <taxon>Mesocricetus</taxon>
    </lineage>
</organism>
<protein>
    <submittedName>
        <fullName evidence="2">Uncharacterized protein LOC101824127 isoform X4</fullName>
    </submittedName>
</protein>
<dbReference type="Proteomes" id="UP000886700">
    <property type="component" value="Unplaced"/>
</dbReference>
<accession>A0ABM2XN95</accession>
<keyword evidence="1" id="KW-1185">Reference proteome</keyword>
<evidence type="ECO:0000313" key="1">
    <source>
        <dbReference type="Proteomes" id="UP000886700"/>
    </source>
</evidence>
<name>A0ABM2XN95_MESAU</name>
<proteinExistence type="predicted"/>
<gene>
    <name evidence="2" type="primary">LOC101824127</name>
</gene>
<evidence type="ECO:0000313" key="2">
    <source>
        <dbReference type="RefSeq" id="XP_040602475.1"/>
    </source>
</evidence>
<sequence>MKIILDGISGLLTNTVTNLLKDQQPGCIYSSGPPLLWSARTRESGLFFWVQGFNQDGGSCARSSHRYQRCQDRRCSKLGASLSLVACLLGPQYLFQAKHPYQQRTGWCIWPPYKHSDKRAAKPS</sequence>
<dbReference type="GeneID" id="101824127"/>